<keyword evidence="2" id="KW-1185">Reference proteome</keyword>
<dbReference type="AlphaFoldDB" id="A0A5C6B260"/>
<dbReference type="Proteomes" id="UP000320176">
    <property type="component" value="Unassembled WGS sequence"/>
</dbReference>
<evidence type="ECO:0000313" key="2">
    <source>
        <dbReference type="Proteomes" id="UP000320176"/>
    </source>
</evidence>
<organism evidence="1 2">
    <name type="scientific">Stieleria varia</name>
    <dbReference type="NCBI Taxonomy" id="2528005"/>
    <lineage>
        <taxon>Bacteria</taxon>
        <taxon>Pseudomonadati</taxon>
        <taxon>Planctomycetota</taxon>
        <taxon>Planctomycetia</taxon>
        <taxon>Pirellulales</taxon>
        <taxon>Pirellulaceae</taxon>
        <taxon>Stieleria</taxon>
    </lineage>
</organism>
<protein>
    <submittedName>
        <fullName evidence="1">Uncharacterized protein</fullName>
    </submittedName>
</protein>
<gene>
    <name evidence="1" type="ORF">Pla52n_25250</name>
</gene>
<dbReference type="RefSeq" id="WP_146519899.1">
    <property type="nucleotide sequence ID" value="NZ_CP151726.1"/>
</dbReference>
<name>A0A5C6B260_9BACT</name>
<accession>A0A5C6B260</accession>
<dbReference type="EMBL" id="SJPN01000003">
    <property type="protein sequence ID" value="TWU04484.1"/>
    <property type="molecule type" value="Genomic_DNA"/>
</dbReference>
<reference evidence="1 2" key="1">
    <citation type="submission" date="2019-02" db="EMBL/GenBank/DDBJ databases">
        <title>Deep-cultivation of Planctomycetes and their phenomic and genomic characterization uncovers novel biology.</title>
        <authorList>
            <person name="Wiegand S."/>
            <person name="Jogler M."/>
            <person name="Boedeker C."/>
            <person name="Pinto D."/>
            <person name="Vollmers J."/>
            <person name="Rivas-Marin E."/>
            <person name="Kohn T."/>
            <person name="Peeters S.H."/>
            <person name="Heuer A."/>
            <person name="Rast P."/>
            <person name="Oberbeckmann S."/>
            <person name="Bunk B."/>
            <person name="Jeske O."/>
            <person name="Meyerdierks A."/>
            <person name="Storesund J.E."/>
            <person name="Kallscheuer N."/>
            <person name="Luecker S."/>
            <person name="Lage O.M."/>
            <person name="Pohl T."/>
            <person name="Merkel B.J."/>
            <person name="Hornburger P."/>
            <person name="Mueller R.-W."/>
            <person name="Bruemmer F."/>
            <person name="Labrenz M."/>
            <person name="Spormann A.M."/>
            <person name="Op Den Camp H."/>
            <person name="Overmann J."/>
            <person name="Amann R."/>
            <person name="Jetten M.S.M."/>
            <person name="Mascher T."/>
            <person name="Medema M.H."/>
            <person name="Devos D.P."/>
            <person name="Kaster A.-K."/>
            <person name="Ovreas L."/>
            <person name="Rohde M."/>
            <person name="Galperin M.Y."/>
            <person name="Jogler C."/>
        </authorList>
    </citation>
    <scope>NUCLEOTIDE SEQUENCE [LARGE SCALE GENOMIC DNA]</scope>
    <source>
        <strain evidence="1 2">Pla52n</strain>
    </source>
</reference>
<comment type="caution">
    <text evidence="1">The sequence shown here is derived from an EMBL/GenBank/DDBJ whole genome shotgun (WGS) entry which is preliminary data.</text>
</comment>
<dbReference type="PROSITE" id="PS51257">
    <property type="entry name" value="PROKAR_LIPOPROTEIN"/>
    <property type="match status" value="1"/>
</dbReference>
<proteinExistence type="predicted"/>
<evidence type="ECO:0000313" key="1">
    <source>
        <dbReference type="EMBL" id="TWU04484.1"/>
    </source>
</evidence>
<sequence>MKKLIAGSFLAMFLMTLTTGCEQGARSTVENAEADAVAAYEAEVAAEVAAGGASDVPAKDLNK</sequence>